<sequence length="622" mass="68859">MASLRRCPRPKFEASGASNYSFATSVNRFPYGWLIMNSQRQVPSPQSYGWLSGCLRWPSLLAFSILDIALVATILSLTIVSSTRDGFVTIASRNTTSSGSTSQSGSDDGGIDSFWDLGVLWTSLPSFVFSLFGAYWAWIAGSIAERQPFVELRKKGGAEARKSIFLDYRVVASIWRWWGAFRKSHYTVGATTLLSVFLTYAVAPFAARLFVPEVVMVSEPLPIVYNEAYNVDGLNATLDWRPVLDTVAATLLYQGNQIPWTDDEHAFRPFTTDSRLASGSNIVADTTAYSAYLNCEVVNTYTISSTEGTEDSTRNVQITGSDRGCSFKQTFGISSTQEIYFKTTVELGCSARAYYSRLVFTAAKYSSSARNSLDDINVISCASGYRQVEGTLKVLPSTGPPVIQSFDETAKADASRPKLWRVFEQDIFGPVSLNPHTKWSTTDMGSLILYYAQQSQPSNFLTSGILTDAISKVFTAIYLNAVAIHGFESLSEPDTATGTAFIPTTRLFVVPWVSYIILAFLIITLCSVGFLFFRLQDCPSILSEEPKGLLSMATILDKSELSGIISDVRKQADFDREIRERVKARPEVKDRKWRAEKLSESSSWVVKSVRNVEIGAEERLLS</sequence>
<organism evidence="2 3">
    <name type="scientific">Neonectria magnoliae</name>
    <dbReference type="NCBI Taxonomy" id="2732573"/>
    <lineage>
        <taxon>Eukaryota</taxon>
        <taxon>Fungi</taxon>
        <taxon>Dikarya</taxon>
        <taxon>Ascomycota</taxon>
        <taxon>Pezizomycotina</taxon>
        <taxon>Sordariomycetes</taxon>
        <taxon>Hypocreomycetidae</taxon>
        <taxon>Hypocreales</taxon>
        <taxon>Nectriaceae</taxon>
        <taxon>Neonectria</taxon>
    </lineage>
</organism>
<reference evidence="2 3" key="1">
    <citation type="journal article" date="2025" name="Microbiol. Resour. Announc.">
        <title>Draft genome sequences for Neonectria magnoliae and Neonectria punicea, canker pathogens of Liriodendron tulipifera and Acer saccharum in West Virginia.</title>
        <authorList>
            <person name="Petronek H.M."/>
            <person name="Kasson M.T."/>
            <person name="Metheny A.M."/>
            <person name="Stauder C.M."/>
            <person name="Lovett B."/>
            <person name="Lynch S.C."/>
            <person name="Garnas J.R."/>
            <person name="Kasson L.R."/>
            <person name="Stajich J.E."/>
        </authorList>
    </citation>
    <scope>NUCLEOTIDE SEQUENCE [LARGE SCALE GENOMIC DNA]</scope>
    <source>
        <strain evidence="2 3">NRRL 64651</strain>
    </source>
</reference>
<keyword evidence="1" id="KW-0472">Membrane</keyword>
<keyword evidence="1" id="KW-0812">Transmembrane</keyword>
<feature type="transmembrane region" description="Helical" evidence="1">
    <location>
        <begin position="512"/>
        <end position="533"/>
    </location>
</feature>
<comment type="caution">
    <text evidence="2">The sequence shown here is derived from an EMBL/GenBank/DDBJ whole genome shotgun (WGS) entry which is preliminary data.</text>
</comment>
<dbReference type="Pfam" id="PF11915">
    <property type="entry name" value="DUF3433"/>
    <property type="match status" value="1"/>
</dbReference>
<name>A0ABR1HJE6_9HYPO</name>
<feature type="transmembrane region" description="Helical" evidence="1">
    <location>
        <begin position="124"/>
        <end position="144"/>
    </location>
</feature>
<evidence type="ECO:0000256" key="1">
    <source>
        <dbReference type="SAM" id="Phobius"/>
    </source>
</evidence>
<dbReference type="InterPro" id="IPR021840">
    <property type="entry name" value="DUF3433"/>
</dbReference>
<evidence type="ECO:0008006" key="4">
    <source>
        <dbReference type="Google" id="ProtNLM"/>
    </source>
</evidence>
<protein>
    <recommendedName>
        <fullName evidence="4">Ig-like domain-containing protein</fullName>
    </recommendedName>
</protein>
<dbReference type="PANTHER" id="PTHR37544">
    <property type="entry name" value="SPRAY-RELATED"/>
    <property type="match status" value="1"/>
</dbReference>
<dbReference type="EMBL" id="JAZAVK010000125">
    <property type="protein sequence ID" value="KAK7421109.1"/>
    <property type="molecule type" value="Genomic_DNA"/>
</dbReference>
<dbReference type="PANTHER" id="PTHR37544:SF3">
    <property type="entry name" value="SPRAY"/>
    <property type="match status" value="1"/>
</dbReference>
<feature type="transmembrane region" description="Helical" evidence="1">
    <location>
        <begin position="60"/>
        <end position="80"/>
    </location>
</feature>
<evidence type="ECO:0000313" key="3">
    <source>
        <dbReference type="Proteomes" id="UP001498421"/>
    </source>
</evidence>
<keyword evidence="1" id="KW-1133">Transmembrane helix</keyword>
<evidence type="ECO:0000313" key="2">
    <source>
        <dbReference type="EMBL" id="KAK7421109.1"/>
    </source>
</evidence>
<accession>A0ABR1HJE6</accession>
<dbReference type="Proteomes" id="UP001498421">
    <property type="component" value="Unassembled WGS sequence"/>
</dbReference>
<keyword evidence="3" id="KW-1185">Reference proteome</keyword>
<gene>
    <name evidence="2" type="ORF">QQZ08_010113</name>
</gene>
<feature type="transmembrane region" description="Helical" evidence="1">
    <location>
        <begin position="186"/>
        <end position="211"/>
    </location>
</feature>
<proteinExistence type="predicted"/>